<evidence type="ECO:0000256" key="3">
    <source>
        <dbReference type="ARBA" id="ARBA00022617"/>
    </source>
</evidence>
<evidence type="ECO:0000313" key="9">
    <source>
        <dbReference type="EMBL" id="KAE8734578.1"/>
    </source>
</evidence>
<dbReference type="GO" id="GO:0016705">
    <property type="term" value="F:oxidoreductase activity, acting on paired donors, with incorporation or reduction of molecular oxygen"/>
    <property type="evidence" value="ECO:0007669"/>
    <property type="project" value="InterPro"/>
</dbReference>
<comment type="caution">
    <text evidence="9">The sequence shown here is derived from an EMBL/GenBank/DDBJ whole genome shotgun (WGS) entry which is preliminary data.</text>
</comment>
<evidence type="ECO:0000256" key="4">
    <source>
        <dbReference type="ARBA" id="ARBA00022723"/>
    </source>
</evidence>
<dbReference type="OrthoDB" id="993953at2759"/>
<keyword evidence="6" id="KW-0408">Iron</keyword>
<comment type="cofactor">
    <cofactor evidence="1">
        <name>heme</name>
        <dbReference type="ChEBI" id="CHEBI:30413"/>
    </cofactor>
</comment>
<dbReference type="GO" id="GO:0004497">
    <property type="term" value="F:monooxygenase activity"/>
    <property type="evidence" value="ECO:0007669"/>
    <property type="project" value="UniProtKB-KW"/>
</dbReference>
<feature type="signal peptide" evidence="8">
    <location>
        <begin position="1"/>
        <end position="21"/>
    </location>
</feature>
<organism evidence="9 10">
    <name type="scientific">Hibiscus syriacus</name>
    <name type="common">Rose of Sharon</name>
    <dbReference type="NCBI Taxonomy" id="106335"/>
    <lineage>
        <taxon>Eukaryota</taxon>
        <taxon>Viridiplantae</taxon>
        <taxon>Streptophyta</taxon>
        <taxon>Embryophyta</taxon>
        <taxon>Tracheophyta</taxon>
        <taxon>Spermatophyta</taxon>
        <taxon>Magnoliopsida</taxon>
        <taxon>eudicotyledons</taxon>
        <taxon>Gunneridae</taxon>
        <taxon>Pentapetalae</taxon>
        <taxon>rosids</taxon>
        <taxon>malvids</taxon>
        <taxon>Malvales</taxon>
        <taxon>Malvaceae</taxon>
        <taxon>Malvoideae</taxon>
        <taxon>Hibiscus</taxon>
    </lineage>
</organism>
<proteinExistence type="inferred from homology"/>
<accession>A0A6A3D409</accession>
<evidence type="ECO:0000256" key="2">
    <source>
        <dbReference type="ARBA" id="ARBA00010617"/>
    </source>
</evidence>
<name>A0A6A3D409_HIBSY</name>
<dbReference type="SUPFAM" id="SSF48264">
    <property type="entry name" value="Cytochrome P450"/>
    <property type="match status" value="1"/>
</dbReference>
<gene>
    <name evidence="9" type="ORF">F3Y22_tig00000757pilonHSYRG00010</name>
</gene>
<evidence type="ECO:0000313" key="10">
    <source>
        <dbReference type="Proteomes" id="UP000436088"/>
    </source>
</evidence>
<evidence type="ECO:0008006" key="11">
    <source>
        <dbReference type="Google" id="ProtNLM"/>
    </source>
</evidence>
<dbReference type="Proteomes" id="UP000436088">
    <property type="component" value="Unassembled WGS sequence"/>
</dbReference>
<dbReference type="GO" id="GO:0005506">
    <property type="term" value="F:iron ion binding"/>
    <property type="evidence" value="ECO:0007669"/>
    <property type="project" value="InterPro"/>
</dbReference>
<evidence type="ECO:0000256" key="1">
    <source>
        <dbReference type="ARBA" id="ARBA00001971"/>
    </source>
</evidence>
<keyword evidence="3" id="KW-0349">Heme</keyword>
<dbReference type="InterPro" id="IPR036396">
    <property type="entry name" value="Cyt_P450_sf"/>
</dbReference>
<keyword evidence="10" id="KW-1185">Reference proteome</keyword>
<comment type="similarity">
    <text evidence="2">Belongs to the cytochrome P450 family.</text>
</comment>
<keyword evidence="7" id="KW-0503">Monooxygenase</keyword>
<dbReference type="GO" id="GO:0020037">
    <property type="term" value="F:heme binding"/>
    <property type="evidence" value="ECO:0007669"/>
    <property type="project" value="InterPro"/>
</dbReference>
<feature type="chain" id="PRO_5025451909" description="Cytochrome P450" evidence="8">
    <location>
        <begin position="22"/>
        <end position="257"/>
    </location>
</feature>
<dbReference type="Pfam" id="PF00067">
    <property type="entry name" value="p450"/>
    <property type="match status" value="1"/>
</dbReference>
<evidence type="ECO:0000256" key="5">
    <source>
        <dbReference type="ARBA" id="ARBA00023002"/>
    </source>
</evidence>
<dbReference type="Gene3D" id="1.10.630.10">
    <property type="entry name" value="Cytochrome P450"/>
    <property type="match status" value="1"/>
</dbReference>
<keyword evidence="5" id="KW-0560">Oxidoreductase</keyword>
<protein>
    <recommendedName>
        <fullName evidence="11">Cytochrome P450</fullName>
    </recommendedName>
</protein>
<evidence type="ECO:0000256" key="6">
    <source>
        <dbReference type="ARBA" id="ARBA00023004"/>
    </source>
</evidence>
<sequence length="257" mass="29467">MAFDMLVALLLIVSFLFLGHWYRNRNSTVGNWPVVGMLPALASNADRMLDFFTDMLKSNGGTFKIQGPWFASSDFLLTAHPMNINHIFCKNHGNYEKGPELRQILETYEGIITSDSDMWKRQKKALLSFFKYNKKSAAYMDRILLQVLQGSLIPVLEHFQTLGTEVDLEDVLGLFNYDYMCLLGFGVNPKTLSAELPVVEITEALGHRDDALVHTKTVPPMIWKLQKWLQIGKEKKLRRGLEMVDDFAPHTHFIKTR</sequence>
<evidence type="ECO:0000256" key="7">
    <source>
        <dbReference type="ARBA" id="ARBA00023033"/>
    </source>
</evidence>
<dbReference type="InterPro" id="IPR001128">
    <property type="entry name" value="Cyt_P450"/>
</dbReference>
<evidence type="ECO:0000256" key="8">
    <source>
        <dbReference type="SAM" id="SignalP"/>
    </source>
</evidence>
<dbReference type="PANTHER" id="PTHR24296">
    <property type="entry name" value="CYTOCHROME P450"/>
    <property type="match status" value="1"/>
</dbReference>
<reference evidence="9" key="1">
    <citation type="submission" date="2019-09" db="EMBL/GenBank/DDBJ databases">
        <title>Draft genome information of white flower Hibiscus syriacus.</title>
        <authorList>
            <person name="Kim Y.-M."/>
        </authorList>
    </citation>
    <scope>NUCLEOTIDE SEQUENCE [LARGE SCALE GENOMIC DNA]</scope>
    <source>
        <strain evidence="9">YM2019G1</strain>
    </source>
</reference>
<dbReference type="EMBL" id="VEPZ02000066">
    <property type="protein sequence ID" value="KAE8734578.1"/>
    <property type="molecule type" value="Genomic_DNA"/>
</dbReference>
<keyword evidence="4" id="KW-0479">Metal-binding</keyword>
<dbReference type="AlphaFoldDB" id="A0A6A3D409"/>
<keyword evidence="8" id="KW-0732">Signal</keyword>